<accession>A0AA38GWN5</accession>
<feature type="non-terminal residue" evidence="1">
    <location>
        <position position="88"/>
    </location>
</feature>
<reference evidence="1 2" key="1">
    <citation type="journal article" date="2021" name="Nat. Plants">
        <title>The Taxus genome provides insights into paclitaxel biosynthesis.</title>
        <authorList>
            <person name="Xiong X."/>
            <person name="Gou J."/>
            <person name="Liao Q."/>
            <person name="Li Y."/>
            <person name="Zhou Q."/>
            <person name="Bi G."/>
            <person name="Li C."/>
            <person name="Du R."/>
            <person name="Wang X."/>
            <person name="Sun T."/>
            <person name="Guo L."/>
            <person name="Liang H."/>
            <person name="Lu P."/>
            <person name="Wu Y."/>
            <person name="Zhang Z."/>
            <person name="Ro D.K."/>
            <person name="Shang Y."/>
            <person name="Huang S."/>
            <person name="Yan J."/>
        </authorList>
    </citation>
    <scope>NUCLEOTIDE SEQUENCE [LARGE SCALE GENOMIC DNA]</scope>
    <source>
        <strain evidence="1">Ta-2019</strain>
    </source>
</reference>
<proteinExistence type="predicted"/>
<gene>
    <name evidence="1" type="ORF">KI387_003047</name>
</gene>
<sequence>EQTKRISRKPANGFGLIANCMVIPEEEDCKQATKCTPSSTGKKDVLIEYDLPSCRAVSIVFLQRQENHVDLRDFEISKQQQKSTTQGS</sequence>
<keyword evidence="2" id="KW-1185">Reference proteome</keyword>
<evidence type="ECO:0000313" key="2">
    <source>
        <dbReference type="Proteomes" id="UP000824469"/>
    </source>
</evidence>
<organism evidence="1 2">
    <name type="scientific">Taxus chinensis</name>
    <name type="common">Chinese yew</name>
    <name type="synonym">Taxus wallichiana var. chinensis</name>
    <dbReference type="NCBI Taxonomy" id="29808"/>
    <lineage>
        <taxon>Eukaryota</taxon>
        <taxon>Viridiplantae</taxon>
        <taxon>Streptophyta</taxon>
        <taxon>Embryophyta</taxon>
        <taxon>Tracheophyta</taxon>
        <taxon>Spermatophyta</taxon>
        <taxon>Pinopsida</taxon>
        <taxon>Pinidae</taxon>
        <taxon>Conifers II</taxon>
        <taxon>Cupressales</taxon>
        <taxon>Taxaceae</taxon>
        <taxon>Taxus</taxon>
    </lineage>
</organism>
<name>A0AA38GWN5_TAXCH</name>
<evidence type="ECO:0000313" key="1">
    <source>
        <dbReference type="EMBL" id="KAH9330939.1"/>
    </source>
</evidence>
<comment type="caution">
    <text evidence="1">The sequence shown here is derived from an EMBL/GenBank/DDBJ whole genome shotgun (WGS) entry which is preliminary data.</text>
</comment>
<dbReference type="EMBL" id="JAHRHJ020000001">
    <property type="protein sequence ID" value="KAH9330939.1"/>
    <property type="molecule type" value="Genomic_DNA"/>
</dbReference>
<feature type="non-terminal residue" evidence="1">
    <location>
        <position position="1"/>
    </location>
</feature>
<protein>
    <submittedName>
        <fullName evidence="1">Uncharacterized protein</fullName>
    </submittedName>
</protein>
<dbReference type="AlphaFoldDB" id="A0AA38GWN5"/>
<dbReference type="Proteomes" id="UP000824469">
    <property type="component" value="Unassembled WGS sequence"/>
</dbReference>